<reference evidence="3" key="1">
    <citation type="submission" date="2016-07" db="EMBL/GenBank/DDBJ databases">
        <title>Multiple horizontal gene transfer events from other fungi enriched the ability of initially mycotrophic Trichoderma (Ascomycota) to feed on dead plant biomass.</title>
        <authorList>
            <consortium name="DOE Joint Genome Institute"/>
            <person name="Atanasova L."/>
            <person name="Chenthamara K."/>
            <person name="Zhang J."/>
            <person name="Grujic M."/>
            <person name="Henrissat B."/>
            <person name="Kuo A."/>
            <person name="Aerts A."/>
            <person name="Salamov A."/>
            <person name="Lipzen A."/>
            <person name="Labutti K."/>
            <person name="Barry K."/>
            <person name="Miao Y."/>
            <person name="Rahimi M.J."/>
            <person name="Shen Q."/>
            <person name="Grigoriev I.V."/>
            <person name="Kubicek C.P."/>
            <person name="Druzhinina I.S."/>
        </authorList>
    </citation>
    <scope>NUCLEOTIDE SEQUENCE [LARGE SCALE GENOMIC DNA]</scope>
    <source>
        <strain evidence="3">TUCIM 6016</strain>
    </source>
</reference>
<dbReference type="OrthoDB" id="4900365at2759"/>
<dbReference type="GeneID" id="36598216"/>
<evidence type="ECO:0000313" key="3">
    <source>
        <dbReference type="Proteomes" id="UP000241546"/>
    </source>
</evidence>
<keyword evidence="3" id="KW-1185">Reference proteome</keyword>
<sequence length="279" mass="32548">MSTLFPRNMQLIKKSRRMLSGIFHARPDSSDRTAPKKSRSSKTPLSSSRSSRRRKFKRRTSSSSSSSPSVAARRRTMDMLICRGEMEKKKMKRKREDRDDDDDDDWEFVQCKKRLVVKSVARVFAKEGIEREQVPCDGMPHPLPFHSEASDVELGELPDDYEELLEKVHSNLENLAITDTDDSFPTSITSTHQTSPEPRTAVLDWAWLEGVHDWENRYRARRCHSESSTRILSYANAVTGELPDGSGRRPGVMGSWEERRTWVYMWWEKTKKKRKHKWE</sequence>
<dbReference type="Proteomes" id="UP000241546">
    <property type="component" value="Unassembled WGS sequence"/>
</dbReference>
<feature type="compositionally biased region" description="Basic and acidic residues" evidence="1">
    <location>
        <begin position="25"/>
        <end position="34"/>
    </location>
</feature>
<feature type="compositionally biased region" description="Low complexity" evidence="1">
    <location>
        <begin position="61"/>
        <end position="71"/>
    </location>
</feature>
<dbReference type="RefSeq" id="XP_024751201.1">
    <property type="nucleotide sequence ID" value="XM_024890098.1"/>
</dbReference>
<evidence type="ECO:0000313" key="2">
    <source>
        <dbReference type="EMBL" id="PTB67881.1"/>
    </source>
</evidence>
<dbReference type="AlphaFoldDB" id="A0A2T4BF55"/>
<organism evidence="2 3">
    <name type="scientific">Trichoderma citrinoviride</name>
    <dbReference type="NCBI Taxonomy" id="58853"/>
    <lineage>
        <taxon>Eukaryota</taxon>
        <taxon>Fungi</taxon>
        <taxon>Dikarya</taxon>
        <taxon>Ascomycota</taxon>
        <taxon>Pezizomycotina</taxon>
        <taxon>Sordariomycetes</taxon>
        <taxon>Hypocreomycetidae</taxon>
        <taxon>Hypocreales</taxon>
        <taxon>Hypocreaceae</taxon>
        <taxon>Trichoderma</taxon>
    </lineage>
</organism>
<protein>
    <submittedName>
        <fullName evidence="2">Uncharacterized protein</fullName>
    </submittedName>
</protein>
<gene>
    <name evidence="2" type="ORF">BBK36DRAFT_1115111</name>
</gene>
<name>A0A2T4BF55_9HYPO</name>
<evidence type="ECO:0000256" key="1">
    <source>
        <dbReference type="SAM" id="MobiDB-lite"/>
    </source>
</evidence>
<accession>A0A2T4BF55</accession>
<proteinExistence type="predicted"/>
<feature type="region of interest" description="Disordered" evidence="1">
    <location>
        <begin position="16"/>
        <end position="103"/>
    </location>
</feature>
<feature type="compositionally biased region" description="Basic residues" evidence="1">
    <location>
        <begin position="50"/>
        <end position="60"/>
    </location>
</feature>
<dbReference type="EMBL" id="KZ680210">
    <property type="protein sequence ID" value="PTB67881.1"/>
    <property type="molecule type" value="Genomic_DNA"/>
</dbReference>